<dbReference type="Pfam" id="PF18546">
    <property type="entry name" value="MetOD1"/>
    <property type="match status" value="1"/>
</dbReference>
<protein>
    <submittedName>
        <fullName evidence="2">Transcriptional regulator</fullName>
    </submittedName>
</protein>
<dbReference type="Proteomes" id="UP000054396">
    <property type="component" value="Unassembled WGS sequence"/>
</dbReference>
<evidence type="ECO:0000259" key="1">
    <source>
        <dbReference type="Pfam" id="PF18546"/>
    </source>
</evidence>
<reference evidence="2 3" key="1">
    <citation type="submission" date="2015-12" db="EMBL/GenBank/DDBJ databases">
        <authorList>
            <person name="Shamseldin A."/>
            <person name="Moawad H."/>
            <person name="Abd El-Rahim W.M."/>
            <person name="Sadowsky M.J."/>
        </authorList>
    </citation>
    <scope>NUCLEOTIDE SEQUENCE [LARGE SCALE GENOMIC DNA]</scope>
    <source>
        <strain evidence="2 3">SJ5A-1</strain>
    </source>
</reference>
<proteinExistence type="predicted"/>
<feature type="domain" description="Metanogen output" evidence="1">
    <location>
        <begin position="26"/>
        <end position="156"/>
    </location>
</feature>
<dbReference type="STRING" id="1685382.AVJ23_00345"/>
<dbReference type="OrthoDB" id="260231at2"/>
<dbReference type="EMBL" id="LPXO01000001">
    <property type="protein sequence ID" value="KUF12221.1"/>
    <property type="molecule type" value="Genomic_DNA"/>
</dbReference>
<sequence length="169" mass="18629">MTQHCPAFARMHSDRDRDRFVRELLHELTGLLEETVGLEEAEGFIALVGNRIGNAMNAEYRAAAGTPQLSRDQVAEALVDLKRRIRGGFAIDSIDPDRIVLTNTACPFGRYVAGRRSLCMMTSNVFGRIAAANLGYARVTLDQTIAEGHDGCRVVVHFNEGEDGRAYFG</sequence>
<comment type="caution">
    <text evidence="2">The sequence shown here is derived from an EMBL/GenBank/DDBJ whole genome shotgun (WGS) entry which is preliminary data.</text>
</comment>
<organism evidence="2 3">
    <name type="scientific">Pseudoponticoccus marisrubri</name>
    <dbReference type="NCBI Taxonomy" id="1685382"/>
    <lineage>
        <taxon>Bacteria</taxon>
        <taxon>Pseudomonadati</taxon>
        <taxon>Pseudomonadota</taxon>
        <taxon>Alphaproteobacteria</taxon>
        <taxon>Rhodobacterales</taxon>
        <taxon>Roseobacteraceae</taxon>
        <taxon>Pseudoponticoccus</taxon>
    </lineage>
</organism>
<gene>
    <name evidence="2" type="ORF">AVJ23_00345</name>
</gene>
<name>A0A0W7WNQ0_9RHOB</name>
<evidence type="ECO:0000313" key="3">
    <source>
        <dbReference type="Proteomes" id="UP000054396"/>
    </source>
</evidence>
<dbReference type="AlphaFoldDB" id="A0A0W7WNQ0"/>
<dbReference type="InterPro" id="IPR041359">
    <property type="entry name" value="MetOD1"/>
</dbReference>
<accession>A0A0W7WNQ0</accession>
<dbReference type="RefSeq" id="WP_058860171.1">
    <property type="nucleotide sequence ID" value="NZ_LPXO01000001.1"/>
</dbReference>
<keyword evidence="3" id="KW-1185">Reference proteome</keyword>
<evidence type="ECO:0000313" key="2">
    <source>
        <dbReference type="EMBL" id="KUF12221.1"/>
    </source>
</evidence>